<evidence type="ECO:0000313" key="2">
    <source>
        <dbReference type="EMBL" id="KIH61761.1"/>
    </source>
</evidence>
<accession>A0A0C2GXA3</accession>
<organism evidence="2 3">
    <name type="scientific">Ancylostoma duodenale</name>
    <dbReference type="NCBI Taxonomy" id="51022"/>
    <lineage>
        <taxon>Eukaryota</taxon>
        <taxon>Metazoa</taxon>
        <taxon>Ecdysozoa</taxon>
        <taxon>Nematoda</taxon>
        <taxon>Chromadorea</taxon>
        <taxon>Rhabditida</taxon>
        <taxon>Rhabditina</taxon>
        <taxon>Rhabditomorpha</taxon>
        <taxon>Strongyloidea</taxon>
        <taxon>Ancylostomatidae</taxon>
        <taxon>Ancylostomatinae</taxon>
        <taxon>Ancylostoma</taxon>
    </lineage>
</organism>
<feature type="region of interest" description="Disordered" evidence="1">
    <location>
        <begin position="1"/>
        <end position="33"/>
    </location>
</feature>
<reference evidence="2 3" key="1">
    <citation type="submission" date="2013-12" db="EMBL/GenBank/DDBJ databases">
        <title>Draft genome of the parsitic nematode Ancylostoma duodenale.</title>
        <authorList>
            <person name="Mitreva M."/>
        </authorList>
    </citation>
    <scope>NUCLEOTIDE SEQUENCE [LARGE SCALE GENOMIC DNA]</scope>
    <source>
        <strain evidence="2 3">Zhejiang</strain>
    </source>
</reference>
<evidence type="ECO:0000313" key="3">
    <source>
        <dbReference type="Proteomes" id="UP000054047"/>
    </source>
</evidence>
<dbReference type="OrthoDB" id="10452084at2759"/>
<gene>
    <name evidence="2" type="ORF">ANCDUO_07959</name>
</gene>
<keyword evidence="3" id="KW-1185">Reference proteome</keyword>
<dbReference type="Proteomes" id="UP000054047">
    <property type="component" value="Unassembled WGS sequence"/>
</dbReference>
<feature type="compositionally biased region" description="Low complexity" evidence="1">
    <location>
        <begin position="9"/>
        <end position="30"/>
    </location>
</feature>
<evidence type="ECO:0000256" key="1">
    <source>
        <dbReference type="SAM" id="MobiDB-lite"/>
    </source>
</evidence>
<dbReference type="AlphaFoldDB" id="A0A0C2GXA3"/>
<name>A0A0C2GXA3_9BILA</name>
<sequence>MGCGSSSQVENVAPAPKAAAEVARPATTANGRPVTVRHTDRDYFCVYIFSDEVNHLSTTTFSARFLSRRQSGHCDDYGRAERRLHYYTITTAGLVSARYRIASVAMPLHFCCRVSPSGPTHTTP</sequence>
<protein>
    <submittedName>
        <fullName evidence="2">Uncharacterized protein</fullName>
    </submittedName>
</protein>
<dbReference type="EMBL" id="KN729835">
    <property type="protein sequence ID" value="KIH61761.1"/>
    <property type="molecule type" value="Genomic_DNA"/>
</dbReference>
<proteinExistence type="predicted"/>